<feature type="compositionally biased region" description="Basic and acidic residues" evidence="1">
    <location>
        <begin position="213"/>
        <end position="229"/>
    </location>
</feature>
<dbReference type="RefSeq" id="XP_018710941.1">
    <property type="nucleotide sequence ID" value="XM_018854227.1"/>
</dbReference>
<proteinExistence type="predicted"/>
<evidence type="ECO:0000313" key="3">
    <source>
        <dbReference type="EMBL" id="OBA20419.1"/>
    </source>
</evidence>
<reference evidence="3 4" key="1">
    <citation type="submission" date="2016-05" db="EMBL/GenBank/DDBJ databases">
        <title>Comparative genomics of biotechnologically important yeasts.</title>
        <authorList>
            <consortium name="DOE Joint Genome Institute"/>
            <person name="Riley R."/>
            <person name="Haridas S."/>
            <person name="Wolfe K.H."/>
            <person name="Lopes M.R."/>
            <person name="Hittinger C.T."/>
            <person name="Goker M."/>
            <person name="Salamov A."/>
            <person name="Wisecaver J."/>
            <person name="Long T.M."/>
            <person name="Aerts A.L."/>
            <person name="Barry K."/>
            <person name="Choi C."/>
            <person name="Clum A."/>
            <person name="Coughlan A.Y."/>
            <person name="Deshpande S."/>
            <person name="Douglass A.P."/>
            <person name="Hanson S.J."/>
            <person name="Klenk H.-P."/>
            <person name="LaButti K."/>
            <person name="Lapidus A."/>
            <person name="Lindquist E."/>
            <person name="Lipzen A."/>
            <person name="Meier-kolthoff J.P."/>
            <person name="Ohm R.A."/>
            <person name="Otillar R.P."/>
            <person name="Pangilinan J."/>
            <person name="Peng Y."/>
            <person name="Rokas A."/>
            <person name="Rosa C.A."/>
            <person name="Scheuner C."/>
            <person name="Sibirny A.A."/>
            <person name="Slot J.C."/>
            <person name="Stielow J.B."/>
            <person name="Sun H."/>
            <person name="Kurtzman C.P."/>
            <person name="Blackwell M."/>
            <person name="Grigoriev I.V."/>
            <person name="Jeffries T.W."/>
        </authorList>
    </citation>
    <scope>NUCLEOTIDE SEQUENCE [LARGE SCALE GENOMIC DNA]</scope>
    <source>
        <strain evidence="3 4">NRRL YB-4993</strain>
    </source>
</reference>
<evidence type="ECO:0000313" key="4">
    <source>
        <dbReference type="Proteomes" id="UP000092555"/>
    </source>
</evidence>
<protein>
    <recommendedName>
        <fullName evidence="2">Inner kinetochore subunit AME1 domain-containing protein</fullName>
    </recommendedName>
</protein>
<organism evidence="3 4">
    <name type="scientific">Metschnikowia bicuspidata var. bicuspidata NRRL YB-4993</name>
    <dbReference type="NCBI Taxonomy" id="869754"/>
    <lineage>
        <taxon>Eukaryota</taxon>
        <taxon>Fungi</taxon>
        <taxon>Dikarya</taxon>
        <taxon>Ascomycota</taxon>
        <taxon>Saccharomycotina</taxon>
        <taxon>Pichiomycetes</taxon>
        <taxon>Metschnikowiaceae</taxon>
        <taxon>Metschnikowia</taxon>
    </lineage>
</organism>
<comment type="caution">
    <text evidence="3">The sequence shown here is derived from an EMBL/GenBank/DDBJ whole genome shotgun (WGS) entry which is preliminary data.</text>
</comment>
<sequence>MLVLDEKWEKRQARVRGSGTRDIKIEEFSIASPETPKPRPMLRNLGLVPGHEQATGDQDRLPGDQDRFTGHQDRISGHQDILTRHQDRPPGHEQATELQHRFSVSQDRLPEKQHARSESQSRRPAREAAAAPKPPALPKTEPRHENRKLAFSSDDDDDDSPASAIEPFFAEEKPLTAEAESSAEPGDASLALETSDLGSVLGPAQNDQGHVSVKREDGQDQVSVKRENTDGTAPAAQAKRRRGRPKKEERTEKVAVVTRRSRRIVDNPSLRQAHVPNPAALFKSPRPLQALGLALVLPHKVSSKPAARGDAVLLGARPNGRQRALLVEARRLATPSTRAKRVSLTTLDVLQQFVEEHAPRPAQNDVVSENVVLTEFKAHLKYHLAHLMDQHAAILDIAQDISDVQRRKNDVRRSILELRKNHAAVGRELAQERRAFADSKASHAEFMAMANSLHGLKAAVRRAAPEQASRSGLVLGLLEDASRLVHPRTGLLAQLRGVNAALLRTLDRAPE</sequence>
<feature type="compositionally biased region" description="Basic and acidic residues" evidence="1">
    <location>
        <begin position="57"/>
        <end position="100"/>
    </location>
</feature>
<name>A0A1A0H8H6_9ASCO</name>
<accession>A0A1A0H8H6</accession>
<feature type="region of interest" description="Disordered" evidence="1">
    <location>
        <begin position="198"/>
        <end position="251"/>
    </location>
</feature>
<evidence type="ECO:0000256" key="1">
    <source>
        <dbReference type="SAM" id="MobiDB-lite"/>
    </source>
</evidence>
<dbReference type="Pfam" id="PF20994">
    <property type="entry name" value="CENPU"/>
    <property type="match status" value="1"/>
</dbReference>
<dbReference type="InterPro" id="IPR048743">
    <property type="entry name" value="AME1"/>
</dbReference>
<dbReference type="OrthoDB" id="3995136at2759"/>
<feature type="region of interest" description="Disordered" evidence="1">
    <location>
        <begin position="29"/>
        <end position="186"/>
    </location>
</feature>
<evidence type="ECO:0000259" key="2">
    <source>
        <dbReference type="Pfam" id="PF20994"/>
    </source>
</evidence>
<dbReference type="GeneID" id="30027203"/>
<dbReference type="Proteomes" id="UP000092555">
    <property type="component" value="Unassembled WGS sequence"/>
</dbReference>
<dbReference type="EMBL" id="LXTC01000004">
    <property type="protein sequence ID" value="OBA20419.1"/>
    <property type="molecule type" value="Genomic_DNA"/>
</dbReference>
<gene>
    <name evidence="3" type="ORF">METBIDRAFT_12428</name>
</gene>
<keyword evidence="4" id="KW-1185">Reference proteome</keyword>
<feature type="domain" description="Inner kinetochore subunit AME1" evidence="2">
    <location>
        <begin position="373"/>
        <end position="502"/>
    </location>
</feature>
<feature type="compositionally biased region" description="Basic and acidic residues" evidence="1">
    <location>
        <begin position="108"/>
        <end position="126"/>
    </location>
</feature>
<dbReference type="AlphaFoldDB" id="A0A1A0H8H6"/>